<evidence type="ECO:0000313" key="3">
    <source>
        <dbReference type="Proteomes" id="UP001366166"/>
    </source>
</evidence>
<gene>
    <name evidence="2" type="ORF">FAK_38440</name>
</gene>
<keyword evidence="3" id="KW-1185">Reference proteome</keyword>
<keyword evidence="1" id="KW-0175">Coiled coil</keyword>
<evidence type="ECO:0000313" key="2">
    <source>
        <dbReference type="EMBL" id="BEQ16778.1"/>
    </source>
</evidence>
<proteinExistence type="predicted"/>
<feature type="coiled-coil region" evidence="1">
    <location>
        <begin position="13"/>
        <end position="72"/>
    </location>
</feature>
<protein>
    <submittedName>
        <fullName evidence="2">Uncharacterized protein</fullName>
    </submittedName>
</protein>
<reference evidence="3" key="1">
    <citation type="journal article" date="2023" name="Arch. Microbiol.">
        <title>Desulfoferula mesophilus gen. nov. sp. nov., a mesophilic sulfate-reducing bacterium isolated from a brackish lake sediment.</title>
        <authorList>
            <person name="Watanabe T."/>
            <person name="Yabe T."/>
            <person name="Tsuji J.M."/>
            <person name="Fukui M."/>
        </authorList>
    </citation>
    <scope>NUCLEOTIDE SEQUENCE [LARGE SCALE GENOMIC DNA]</scope>
    <source>
        <strain evidence="3">12FAK</strain>
    </source>
</reference>
<dbReference type="RefSeq" id="WP_338603097.1">
    <property type="nucleotide sequence ID" value="NZ_AP028679.1"/>
</dbReference>
<dbReference type="KEGG" id="dmp:FAK_38440"/>
<dbReference type="AlphaFoldDB" id="A0AAU9EI92"/>
<sequence>MERTSRLIARGLKAEKRERLNQLEIKIDRLGKDINYYLYNFDGVEAMRIDHAEQAMEELVAAVREYKALDREIQEMAE</sequence>
<evidence type="ECO:0000256" key="1">
    <source>
        <dbReference type="SAM" id="Coils"/>
    </source>
</evidence>
<name>A0AAU9EI92_9BACT</name>
<accession>A0AAU9EI92</accession>
<dbReference type="EMBL" id="AP028679">
    <property type="protein sequence ID" value="BEQ16778.1"/>
    <property type="molecule type" value="Genomic_DNA"/>
</dbReference>
<dbReference type="Proteomes" id="UP001366166">
    <property type="component" value="Chromosome"/>
</dbReference>
<organism evidence="2 3">
    <name type="scientific">Desulfoferula mesophila</name>
    <dbReference type="NCBI Taxonomy" id="3058419"/>
    <lineage>
        <taxon>Bacteria</taxon>
        <taxon>Pseudomonadati</taxon>
        <taxon>Thermodesulfobacteriota</taxon>
        <taxon>Desulfarculia</taxon>
        <taxon>Desulfarculales</taxon>
        <taxon>Desulfarculaceae</taxon>
        <taxon>Desulfoferula</taxon>
    </lineage>
</organism>